<gene>
    <name evidence="9" type="ORF">CVT26_003194</name>
</gene>
<evidence type="ECO:0000259" key="8">
    <source>
        <dbReference type="PROSITE" id="PS50815"/>
    </source>
</evidence>
<dbReference type="PROSITE" id="PS50815">
    <property type="entry name" value="HORMA"/>
    <property type="match status" value="1"/>
</dbReference>
<keyword evidence="5" id="KW-0469">Meiosis</keyword>
<name>A0A409Y573_9AGAR</name>
<dbReference type="STRING" id="231916.A0A409Y573"/>
<keyword evidence="3" id="KW-0158">Chromosome</keyword>
<dbReference type="PANTHER" id="PTHR48225:SF7">
    <property type="entry name" value="MEIOSIS-SPECIFIC PROTEIN HOP1"/>
    <property type="match status" value="1"/>
</dbReference>
<accession>A0A409Y573</accession>
<dbReference type="SUPFAM" id="SSF56019">
    <property type="entry name" value="The spindle assembly checkpoint protein mad2"/>
    <property type="match status" value="1"/>
</dbReference>
<evidence type="ECO:0000256" key="7">
    <source>
        <dbReference type="SAM" id="SignalP"/>
    </source>
</evidence>
<feature type="region of interest" description="Disordered" evidence="6">
    <location>
        <begin position="954"/>
        <end position="977"/>
    </location>
</feature>
<organism evidence="9 10">
    <name type="scientific">Gymnopilus dilepis</name>
    <dbReference type="NCBI Taxonomy" id="231916"/>
    <lineage>
        <taxon>Eukaryota</taxon>
        <taxon>Fungi</taxon>
        <taxon>Dikarya</taxon>
        <taxon>Basidiomycota</taxon>
        <taxon>Agaricomycotina</taxon>
        <taxon>Agaricomycetes</taxon>
        <taxon>Agaricomycetidae</taxon>
        <taxon>Agaricales</taxon>
        <taxon>Agaricineae</taxon>
        <taxon>Hymenogastraceae</taxon>
        <taxon>Gymnopilus</taxon>
    </lineage>
</organism>
<feature type="region of interest" description="Disordered" evidence="6">
    <location>
        <begin position="434"/>
        <end position="462"/>
    </location>
</feature>
<dbReference type="EMBL" id="NHYE01001142">
    <property type="protein sequence ID" value="PPQ98150.1"/>
    <property type="molecule type" value="Genomic_DNA"/>
</dbReference>
<evidence type="ECO:0000256" key="3">
    <source>
        <dbReference type="ARBA" id="ARBA00022454"/>
    </source>
</evidence>
<keyword evidence="7" id="KW-0732">Signal</keyword>
<evidence type="ECO:0000256" key="1">
    <source>
        <dbReference type="ARBA" id="ARBA00004123"/>
    </source>
</evidence>
<dbReference type="Proteomes" id="UP000284706">
    <property type="component" value="Unassembled WGS sequence"/>
</dbReference>
<feature type="chain" id="PRO_5019175981" description="HORMA domain-containing protein" evidence="7">
    <location>
        <begin position="23"/>
        <end position="991"/>
    </location>
</feature>
<dbReference type="InParanoid" id="A0A409Y573"/>
<dbReference type="AlphaFoldDB" id="A0A409Y573"/>
<dbReference type="GO" id="GO:0007130">
    <property type="term" value="P:synaptonemal complex assembly"/>
    <property type="evidence" value="ECO:0007669"/>
    <property type="project" value="TreeGrafter"/>
</dbReference>
<dbReference type="InterPro" id="IPR036570">
    <property type="entry name" value="HORMA_dom_sf"/>
</dbReference>
<protein>
    <recommendedName>
        <fullName evidence="8">HORMA domain-containing protein</fullName>
    </recommendedName>
</protein>
<feature type="compositionally biased region" description="Pro residues" evidence="6">
    <location>
        <begin position="598"/>
        <end position="607"/>
    </location>
</feature>
<keyword evidence="4" id="KW-0539">Nucleus</keyword>
<evidence type="ECO:0000256" key="5">
    <source>
        <dbReference type="ARBA" id="ARBA00023254"/>
    </source>
</evidence>
<evidence type="ECO:0000256" key="6">
    <source>
        <dbReference type="SAM" id="MobiDB-lite"/>
    </source>
</evidence>
<feature type="compositionally biased region" description="Polar residues" evidence="6">
    <location>
        <begin position="438"/>
        <end position="451"/>
    </location>
</feature>
<dbReference type="InterPro" id="IPR051294">
    <property type="entry name" value="HORMA_MeioticProgression"/>
</dbReference>
<comment type="caution">
    <text evidence="9">The sequence shown here is derived from an EMBL/GenBank/DDBJ whole genome shotgun (WGS) entry which is preliminary data.</text>
</comment>
<sequence length="991" mass="110457">MRRQSRIRRKFIYIKRLVLASALHLAAPCGPSSDGFMQYHGCCATSVYAFYFRSRALGCGGCSVVQQCGSGAFFGLATVRRRSPIATLFAYLRYDIRSFYELSVTLRFDSSVNLPNELTQCNASVVDVNDNWPCQGQFVANDMQAQETRTSAQAISQTQSLAAVHTLLRASLGCITFLRNLLPDDNFAESYFTSVDDSASSEVSLSGHNASQESTNSRRTVNGFKVMTIARGYTDEADKILNYLENGIFDALEKGYLRSFIFAIYLDNKDPNNIVEAYTFNFKYHKLPGSDITLPVMSLANDQNSPLHRRQATAEDPISRAIMKGRTPTLKDVKLSVKSMLKTLIQAMHRMDDLPRRRFATFKVFYTDATPLEYEPPNFLPGDVDRDRWYFMTHDLDEVPDRCSIGAIHTGHHSVKLSVTSIASYLPTSTVHDEATFGGTTSRPGPSSLTPLQEAENNRNQADKQLADAEQRNLAWPVEDSVELGDADAEGDDDTGEDDYVKHPDGYFLEVDSMSPLGIRNKEGVIETLPVNGPTPDAQSEAVVEYVPRTLREIVVNEMPIASGLEETQPLLTAFMDKAPEPPRTTSSANLSTLSPVSTPPTSPAPAPDFDPEMLKNMSLDAHDEGDTEMLDLETQAFLPITDTSNIPPAESDLIASCATRQESALQDNGLECVCEISHEDESCFCEGGCRKWFHIWSAPFLLYYVSASDVPYFRCMGYHTTNDKRMPAKFICFDCRVRADITWELLKIDMYPRMLSKFKDLALFRRAIKVAQNEMKFTSSEFSKAFGGGVALGGEMLKRLEAEGGLDTLQIYFTLMVLLASAFVLEESTVLDDMGLSMTIHQKKGKNVKGKGTTNKSTKPRKNMQKSRYVFNKEVLSKAQYLDNFKPDDQDVESRLLGISEMASSLFLSHRLSLKLALQTKEMRSIRYTAGLIDPIMETQTQDETQDLLIGRGPVLQKRPTPHDDPDASDTSRNTKRVKMSLAIGVDLAE</sequence>
<comment type="subcellular location">
    <subcellularLocation>
        <location evidence="2">Chromosome</location>
    </subcellularLocation>
    <subcellularLocation>
        <location evidence="1">Nucleus</location>
    </subcellularLocation>
</comment>
<dbReference type="PANTHER" id="PTHR48225">
    <property type="entry name" value="HORMA DOMAIN-CONTAINING PROTEIN 1"/>
    <property type="match status" value="1"/>
</dbReference>
<evidence type="ECO:0000256" key="2">
    <source>
        <dbReference type="ARBA" id="ARBA00004286"/>
    </source>
</evidence>
<dbReference type="OrthoDB" id="1928087at2759"/>
<proteinExistence type="predicted"/>
<dbReference type="GO" id="GO:0051598">
    <property type="term" value="P:meiotic recombination checkpoint signaling"/>
    <property type="evidence" value="ECO:0007669"/>
    <property type="project" value="TreeGrafter"/>
</dbReference>
<evidence type="ECO:0000313" key="9">
    <source>
        <dbReference type="EMBL" id="PPQ98150.1"/>
    </source>
</evidence>
<keyword evidence="10" id="KW-1185">Reference proteome</keyword>
<feature type="domain" description="HORMA" evidence="8">
    <location>
        <begin position="158"/>
        <end position="419"/>
    </location>
</feature>
<dbReference type="Gene3D" id="3.30.900.10">
    <property type="entry name" value="HORMA domain"/>
    <property type="match status" value="1"/>
</dbReference>
<dbReference type="InterPro" id="IPR003511">
    <property type="entry name" value="HORMA_dom"/>
</dbReference>
<evidence type="ECO:0000256" key="4">
    <source>
        <dbReference type="ARBA" id="ARBA00023242"/>
    </source>
</evidence>
<feature type="region of interest" description="Disordered" evidence="6">
    <location>
        <begin position="578"/>
        <end position="607"/>
    </location>
</feature>
<dbReference type="GO" id="GO:0005694">
    <property type="term" value="C:chromosome"/>
    <property type="evidence" value="ECO:0007669"/>
    <property type="project" value="UniProtKB-SubCell"/>
</dbReference>
<feature type="compositionally biased region" description="Acidic residues" evidence="6">
    <location>
        <begin position="480"/>
        <end position="498"/>
    </location>
</feature>
<evidence type="ECO:0000313" key="10">
    <source>
        <dbReference type="Proteomes" id="UP000284706"/>
    </source>
</evidence>
<feature type="signal peptide" evidence="7">
    <location>
        <begin position="1"/>
        <end position="22"/>
    </location>
</feature>
<dbReference type="Pfam" id="PF02301">
    <property type="entry name" value="HORMA"/>
    <property type="match status" value="1"/>
</dbReference>
<dbReference type="GO" id="GO:0005634">
    <property type="term" value="C:nucleus"/>
    <property type="evidence" value="ECO:0007669"/>
    <property type="project" value="UniProtKB-SubCell"/>
</dbReference>
<reference evidence="9 10" key="1">
    <citation type="journal article" date="2018" name="Evol. Lett.">
        <title>Horizontal gene cluster transfer increased hallucinogenic mushroom diversity.</title>
        <authorList>
            <person name="Reynolds H.T."/>
            <person name="Vijayakumar V."/>
            <person name="Gluck-Thaler E."/>
            <person name="Korotkin H.B."/>
            <person name="Matheny P.B."/>
            <person name="Slot J.C."/>
        </authorList>
    </citation>
    <scope>NUCLEOTIDE SEQUENCE [LARGE SCALE GENOMIC DNA]</scope>
    <source>
        <strain evidence="9 10">SRW20</strain>
    </source>
</reference>
<feature type="region of interest" description="Disordered" evidence="6">
    <location>
        <begin position="474"/>
        <end position="502"/>
    </location>
</feature>